<proteinExistence type="predicted"/>
<gene>
    <name evidence="2" type="ORF">GPECTOR_104g86</name>
</gene>
<name>A0A150G1B6_GONPE</name>
<organism evidence="2 3">
    <name type="scientific">Gonium pectorale</name>
    <name type="common">Green alga</name>
    <dbReference type="NCBI Taxonomy" id="33097"/>
    <lineage>
        <taxon>Eukaryota</taxon>
        <taxon>Viridiplantae</taxon>
        <taxon>Chlorophyta</taxon>
        <taxon>core chlorophytes</taxon>
        <taxon>Chlorophyceae</taxon>
        <taxon>CS clade</taxon>
        <taxon>Chlamydomonadales</taxon>
        <taxon>Volvocaceae</taxon>
        <taxon>Gonium</taxon>
    </lineage>
</organism>
<evidence type="ECO:0000313" key="2">
    <source>
        <dbReference type="EMBL" id="KXZ43080.1"/>
    </source>
</evidence>
<dbReference type="AlphaFoldDB" id="A0A150G1B6"/>
<feature type="compositionally biased region" description="Low complexity" evidence="1">
    <location>
        <begin position="10"/>
        <end position="24"/>
    </location>
</feature>
<accession>A0A150G1B6</accession>
<comment type="caution">
    <text evidence="2">The sequence shown here is derived from an EMBL/GenBank/DDBJ whole genome shotgun (WGS) entry which is preliminary data.</text>
</comment>
<evidence type="ECO:0000313" key="3">
    <source>
        <dbReference type="Proteomes" id="UP000075714"/>
    </source>
</evidence>
<dbReference type="EMBL" id="LSYV01000104">
    <property type="protein sequence ID" value="KXZ43080.1"/>
    <property type="molecule type" value="Genomic_DNA"/>
</dbReference>
<sequence length="270" mass="29178">MGLPRCPAATSSSGTSFSGRSPTGDALASAWTARPFTPLFPHRNPGPRPRDPSAGSAQTRHFNTTFDPSKSNIPEDYNFAQPLSIPGLLVRAPPDAADTGAGGSPSNTQPSDLAPLAAEVDVGPYIEFDPAGGHVEDRYWSEPAPEGSFMVGNAIAQRTRLTPLRVPESGAGSPSENPLARVLSPFPREEYYAVEMDLNYGREWPRLVWEDGTFAFRPGFLGPAVDPRFAPYWLHRGLARFQFTKLDRAVQVRLRLRPGGGGLPVGRSPK</sequence>
<evidence type="ECO:0000256" key="1">
    <source>
        <dbReference type="SAM" id="MobiDB-lite"/>
    </source>
</evidence>
<feature type="region of interest" description="Disordered" evidence="1">
    <location>
        <begin position="1"/>
        <end position="72"/>
    </location>
</feature>
<feature type="compositionally biased region" description="Polar residues" evidence="1">
    <location>
        <begin position="55"/>
        <end position="72"/>
    </location>
</feature>
<feature type="region of interest" description="Disordered" evidence="1">
    <location>
        <begin position="89"/>
        <end position="112"/>
    </location>
</feature>
<dbReference type="OrthoDB" id="535523at2759"/>
<keyword evidence="3" id="KW-1185">Reference proteome</keyword>
<reference evidence="3" key="1">
    <citation type="journal article" date="2016" name="Nat. Commun.">
        <title>The Gonium pectorale genome demonstrates co-option of cell cycle regulation during the evolution of multicellularity.</title>
        <authorList>
            <person name="Hanschen E.R."/>
            <person name="Marriage T.N."/>
            <person name="Ferris P.J."/>
            <person name="Hamaji T."/>
            <person name="Toyoda A."/>
            <person name="Fujiyama A."/>
            <person name="Neme R."/>
            <person name="Noguchi H."/>
            <person name="Minakuchi Y."/>
            <person name="Suzuki M."/>
            <person name="Kawai-Toyooka H."/>
            <person name="Smith D.R."/>
            <person name="Sparks H."/>
            <person name="Anderson J."/>
            <person name="Bakaric R."/>
            <person name="Luria V."/>
            <person name="Karger A."/>
            <person name="Kirschner M.W."/>
            <person name="Durand P.M."/>
            <person name="Michod R.E."/>
            <person name="Nozaki H."/>
            <person name="Olson B.J."/>
        </authorList>
    </citation>
    <scope>NUCLEOTIDE SEQUENCE [LARGE SCALE GENOMIC DNA]</scope>
    <source>
        <strain evidence="3">NIES-2863</strain>
    </source>
</reference>
<dbReference type="Proteomes" id="UP000075714">
    <property type="component" value="Unassembled WGS sequence"/>
</dbReference>
<protein>
    <submittedName>
        <fullName evidence="2">Uncharacterized protein</fullName>
    </submittedName>
</protein>